<dbReference type="Proteomes" id="UP001528912">
    <property type="component" value="Unassembled WGS sequence"/>
</dbReference>
<keyword evidence="2" id="KW-1185">Reference proteome</keyword>
<sequence length="61" mass="6898">MTGYYGPHIDAEIAYRQQKIAHDHAVAHGWDLALRRLARRTLQPLGFHDSGSQRAHRAAAH</sequence>
<comment type="caution">
    <text evidence="1">The sequence shown here is derived from an EMBL/GenBank/DDBJ whole genome shotgun (WGS) entry which is preliminary data.</text>
</comment>
<accession>A0ABT6CBT2</accession>
<reference evidence="1 2" key="1">
    <citation type="submission" date="2023-03" db="EMBL/GenBank/DDBJ databases">
        <title>YIM 133296 draft genome.</title>
        <authorList>
            <person name="Xiong L."/>
        </authorList>
    </citation>
    <scope>NUCLEOTIDE SEQUENCE [LARGE SCALE GENOMIC DNA]</scope>
    <source>
        <strain evidence="1 2">YIM 133296</strain>
    </source>
</reference>
<dbReference type="RefSeq" id="WP_277193208.1">
    <property type="nucleotide sequence ID" value="NZ_JAROAV010000044.1"/>
</dbReference>
<organism evidence="1 2">
    <name type="scientific">Luteipulveratus flavus</name>
    <dbReference type="NCBI Taxonomy" id="3031728"/>
    <lineage>
        <taxon>Bacteria</taxon>
        <taxon>Bacillati</taxon>
        <taxon>Actinomycetota</taxon>
        <taxon>Actinomycetes</taxon>
        <taxon>Micrococcales</taxon>
        <taxon>Dermacoccaceae</taxon>
        <taxon>Luteipulveratus</taxon>
    </lineage>
</organism>
<protein>
    <submittedName>
        <fullName evidence="1">Uncharacterized protein</fullName>
    </submittedName>
</protein>
<proteinExistence type="predicted"/>
<dbReference type="EMBL" id="JAROAV010000044">
    <property type="protein sequence ID" value="MDF8265948.1"/>
    <property type="molecule type" value="Genomic_DNA"/>
</dbReference>
<evidence type="ECO:0000313" key="1">
    <source>
        <dbReference type="EMBL" id="MDF8265948.1"/>
    </source>
</evidence>
<name>A0ABT6CBT2_9MICO</name>
<gene>
    <name evidence="1" type="ORF">P4R38_17000</name>
</gene>
<evidence type="ECO:0000313" key="2">
    <source>
        <dbReference type="Proteomes" id="UP001528912"/>
    </source>
</evidence>